<feature type="compositionally biased region" description="Polar residues" evidence="1">
    <location>
        <begin position="30"/>
        <end position="39"/>
    </location>
</feature>
<accession>A0A1I7WMN6</accession>
<organism evidence="3 4">
    <name type="scientific">Heterorhabditis bacteriophora</name>
    <name type="common">Entomopathogenic nematode worm</name>
    <dbReference type="NCBI Taxonomy" id="37862"/>
    <lineage>
        <taxon>Eukaryota</taxon>
        <taxon>Metazoa</taxon>
        <taxon>Ecdysozoa</taxon>
        <taxon>Nematoda</taxon>
        <taxon>Chromadorea</taxon>
        <taxon>Rhabditida</taxon>
        <taxon>Rhabditina</taxon>
        <taxon>Rhabditomorpha</taxon>
        <taxon>Strongyloidea</taxon>
        <taxon>Heterorhabditidae</taxon>
        <taxon>Heterorhabditis</taxon>
    </lineage>
</organism>
<feature type="transmembrane region" description="Helical" evidence="2">
    <location>
        <begin position="513"/>
        <end position="531"/>
    </location>
</feature>
<evidence type="ECO:0000313" key="4">
    <source>
        <dbReference type="WBParaSite" id="Hba_06394"/>
    </source>
</evidence>
<evidence type="ECO:0000256" key="1">
    <source>
        <dbReference type="SAM" id="MobiDB-lite"/>
    </source>
</evidence>
<feature type="region of interest" description="Disordered" evidence="1">
    <location>
        <begin position="20"/>
        <end position="39"/>
    </location>
</feature>
<feature type="transmembrane region" description="Helical" evidence="2">
    <location>
        <begin position="92"/>
        <end position="109"/>
    </location>
</feature>
<feature type="transmembrane region" description="Helical" evidence="2">
    <location>
        <begin position="428"/>
        <end position="451"/>
    </location>
</feature>
<reference evidence="4" key="1">
    <citation type="submission" date="2016-11" db="UniProtKB">
        <authorList>
            <consortium name="WormBaseParasite"/>
        </authorList>
    </citation>
    <scope>IDENTIFICATION</scope>
</reference>
<feature type="transmembrane region" description="Helical" evidence="2">
    <location>
        <begin position="380"/>
        <end position="407"/>
    </location>
</feature>
<feature type="transmembrane region" description="Helical" evidence="2">
    <location>
        <begin position="175"/>
        <end position="200"/>
    </location>
</feature>
<keyword evidence="3" id="KW-1185">Reference proteome</keyword>
<evidence type="ECO:0000313" key="3">
    <source>
        <dbReference type="Proteomes" id="UP000095283"/>
    </source>
</evidence>
<keyword evidence="2" id="KW-1133">Transmembrane helix</keyword>
<dbReference type="WBParaSite" id="Hba_06394">
    <property type="protein sequence ID" value="Hba_06394"/>
    <property type="gene ID" value="Hba_06394"/>
</dbReference>
<feature type="transmembrane region" description="Helical" evidence="2">
    <location>
        <begin position="543"/>
        <end position="569"/>
    </location>
</feature>
<feature type="transmembrane region" description="Helical" evidence="2">
    <location>
        <begin position="207"/>
        <end position="225"/>
    </location>
</feature>
<dbReference type="AlphaFoldDB" id="A0A1I7WMN6"/>
<keyword evidence="2" id="KW-0472">Membrane</keyword>
<sequence length="638" mass="70236">MSMNFLDDSTILSKLGILESKEESPKRSVPSPSKGNHISVSEKERFVEVSIDGDFNVHSDSEEEDSIFDRNSLLSSNRNTRGLRRVSESYKCRYFVILATYIAVGSVLYPCSDVLYNIAQFHTPLLSNAAGLVLGSLTGKLWTPRLNLLFLLLICLTLLSGVRMMLFTADNIDQFLISFIEGFTAGAVFYGGMAMWLLYWRGHTRKIIFFYLMLAIASMVILLTGEKHIINDNMTFSHIYKRSADFEENALSSFTAANNELNYNESVNLRPRKPKIVQGTSSIDSKTKENEQMRKAAEEALKVVTNESASVVPELGTVTPRASSITTAEHLSVNNMLTSSTTTELLNSTSGSNLSVENSTTPVLQIASIISCFDRPTGNIVIGVLISTILLYLLGFTFCCFPFSFSADAKIVKVYDPSIPGLTLHCRFRLASVQILGGFLEALFMVSLSALNKYTEGSTRVQYAFGAIVISRFLALLCGSCALTLATCTVLLLCIITGSFILAFISMHSLLGVLLIGFGTGLFGLSTFLTIESRLVPRASVQLNYFVIPSVCGNFLSSLFCFSFCPLEVYQMLDLLLLLSILLTICFLFLARSIQKAARLKEIMEYSSSPLPEASAEYVSLIDRGLTSDIEDEDVAPL</sequence>
<evidence type="ECO:0000256" key="2">
    <source>
        <dbReference type="SAM" id="Phobius"/>
    </source>
</evidence>
<feature type="transmembrane region" description="Helical" evidence="2">
    <location>
        <begin position="575"/>
        <end position="594"/>
    </location>
</feature>
<keyword evidence="2" id="KW-0812">Transmembrane</keyword>
<proteinExistence type="predicted"/>
<name>A0A1I7WMN6_HETBA</name>
<protein>
    <submittedName>
        <fullName evidence="4">MFS domain-containing protein</fullName>
    </submittedName>
</protein>
<dbReference type="Proteomes" id="UP000095283">
    <property type="component" value="Unplaced"/>
</dbReference>
<feature type="transmembrane region" description="Helical" evidence="2">
    <location>
        <begin position="146"/>
        <end position="169"/>
    </location>
</feature>
<feature type="transmembrane region" description="Helical" evidence="2">
    <location>
        <begin position="490"/>
        <end position="507"/>
    </location>
</feature>